<organism evidence="3 4">
    <name type="scientific">Paenibacillus profundus</name>
    <dbReference type="NCBI Taxonomy" id="1173085"/>
    <lineage>
        <taxon>Bacteria</taxon>
        <taxon>Bacillati</taxon>
        <taxon>Bacillota</taxon>
        <taxon>Bacilli</taxon>
        <taxon>Bacillales</taxon>
        <taxon>Paenibacillaceae</taxon>
        <taxon>Paenibacillus</taxon>
    </lineage>
</organism>
<comment type="caution">
    <text evidence="3">The sequence shown here is derived from an EMBL/GenBank/DDBJ whole genome shotgun (WGS) entry which is preliminary data.</text>
</comment>
<feature type="compositionally biased region" description="Basic and acidic residues" evidence="1">
    <location>
        <begin position="251"/>
        <end position="267"/>
    </location>
</feature>
<name>A0ABS8YFK3_9BACL</name>
<evidence type="ECO:0000259" key="2">
    <source>
        <dbReference type="PROSITE" id="PS51272"/>
    </source>
</evidence>
<dbReference type="InterPro" id="IPR051465">
    <property type="entry name" value="Cell_Envelope_Struct_Comp"/>
</dbReference>
<protein>
    <submittedName>
        <fullName evidence="3">S-layer homology domain-containing protein</fullName>
    </submittedName>
</protein>
<gene>
    <name evidence="3" type="ORF">LQV63_07315</name>
</gene>
<keyword evidence="4" id="KW-1185">Reference proteome</keyword>
<accession>A0ABS8YFK3</accession>
<feature type="domain" description="SLH" evidence="2">
    <location>
        <begin position="92"/>
        <end position="148"/>
    </location>
</feature>
<dbReference type="PANTHER" id="PTHR43308:SF5">
    <property type="entry name" value="S-LAYER PROTEIN _ PEPTIDOGLYCAN ENDO-BETA-N-ACETYLGLUCOSAMINIDASE"/>
    <property type="match status" value="1"/>
</dbReference>
<dbReference type="RefSeq" id="WP_233696187.1">
    <property type="nucleotide sequence ID" value="NZ_JAJNBZ010000003.1"/>
</dbReference>
<dbReference type="Gene3D" id="2.60.40.4390">
    <property type="match status" value="5"/>
</dbReference>
<evidence type="ECO:0000313" key="4">
    <source>
        <dbReference type="Proteomes" id="UP001199916"/>
    </source>
</evidence>
<proteinExistence type="predicted"/>
<dbReference type="Pfam" id="PF00395">
    <property type="entry name" value="SLH"/>
    <property type="match status" value="3"/>
</dbReference>
<dbReference type="Proteomes" id="UP001199916">
    <property type="component" value="Unassembled WGS sequence"/>
</dbReference>
<reference evidence="3 4" key="1">
    <citation type="submission" date="2021-11" db="EMBL/GenBank/DDBJ databases">
        <title>Draft genome sequence of Paenibacillus profundus YoMME, a new Gram-positive bacteria with exoelectrogenic properties.</title>
        <authorList>
            <person name="Hubenova Y."/>
            <person name="Hubenova E."/>
            <person name="Manasiev Y."/>
            <person name="Peykov S."/>
            <person name="Mitov M."/>
        </authorList>
    </citation>
    <scope>NUCLEOTIDE SEQUENCE [LARGE SCALE GENOMIC DNA]</scope>
    <source>
        <strain evidence="3 4">YoMME</strain>
    </source>
</reference>
<dbReference type="PANTHER" id="PTHR43308">
    <property type="entry name" value="OUTER MEMBRANE PROTEIN ALPHA-RELATED"/>
    <property type="match status" value="1"/>
</dbReference>
<feature type="domain" description="SLH" evidence="2">
    <location>
        <begin position="149"/>
        <end position="212"/>
    </location>
</feature>
<sequence>MIARKIARKVLTIVLMISLMFASIGVAFGQTIYSDIEGHWAENQLRNWIAQGLIKGYPDGSLKPNNTITRGEFMALVNRLFQFNQTTNISFTDMKESNWEYTEVQKAVKEGYIQGYEDKSIRSSKFLSRQEAAVLVANLLNMTNEEQTAHVFKDASSIASWSKGAVGATASKNIIIGYSDHTFKPKVYITRAEAVVMLDRAKSSTPETPTNNNGKTPTPETKPEVNSKTELESKSESKTKTEIEIVYISESKSESESESKPESKPEPEPALPTVTGVTYTTTIENSSTTGVAQVATLTIMNDAVTAGTLRATFTDGMTPVSVNVTLTGAETTANVATEIATAFGSTIKGWNVTANGENVLFTADAPAANNANVKATVEDIATGVGTLSSAITTSGVAAIAGTAQVATLSITNGAKVKDSFYAEFTDGTPPVRVKIDLAGTETAEEVAEKIAAAFGSSIPGWKVTTSGSDVQFTAQTPATNNENVSVIVFEASGVGAPRSTITAPGDLGSNTSQVVTLTLPRTIARGGPVGVKFTDGVASVTVNVMTLDTETVAQLADKIAAAFGSSIPGWNVSTNSSRVLFTANAPAANNTKAVARLSGDFIGIGMPDSTITTLGDATASTGIEQVVTLAVLNGATDPGSLYVNYTDGTTPVSENVPIVGTETTEEVANAIAMAFGTSISGWDVTASGANVKFTAQASAANNDNVAVTVEEMLTGVGTPSSTITTAGAATTVGGTKVATLTITNGAKAAGKLHVTFTDGSEPISVNVTLTGTESAANVATKIAEAFGNTITGWNVATSDTRVLFTANTPDATHTNVKIMIQE</sequence>
<dbReference type="EMBL" id="JAJNBZ010000003">
    <property type="protein sequence ID" value="MCE5169116.1"/>
    <property type="molecule type" value="Genomic_DNA"/>
</dbReference>
<dbReference type="InterPro" id="IPR001119">
    <property type="entry name" value="SLH_dom"/>
</dbReference>
<evidence type="ECO:0000313" key="3">
    <source>
        <dbReference type="EMBL" id="MCE5169116.1"/>
    </source>
</evidence>
<feature type="compositionally biased region" description="Low complexity" evidence="1">
    <location>
        <begin position="205"/>
        <end position="219"/>
    </location>
</feature>
<feature type="domain" description="SLH" evidence="2">
    <location>
        <begin position="28"/>
        <end position="91"/>
    </location>
</feature>
<dbReference type="PROSITE" id="PS51272">
    <property type="entry name" value="SLH"/>
    <property type="match status" value="3"/>
</dbReference>
<feature type="compositionally biased region" description="Basic and acidic residues" evidence="1">
    <location>
        <begin position="221"/>
        <end position="243"/>
    </location>
</feature>
<feature type="region of interest" description="Disordered" evidence="1">
    <location>
        <begin position="200"/>
        <end position="272"/>
    </location>
</feature>
<evidence type="ECO:0000256" key="1">
    <source>
        <dbReference type="SAM" id="MobiDB-lite"/>
    </source>
</evidence>